<reference evidence="2" key="1">
    <citation type="submission" date="2022-10" db="EMBL/GenBank/DDBJ databases">
        <title>Tapping the CABI collections for fungal endophytes: first genome assemblies for Collariella, Neodidymelliopsis, Ascochyta clinopodiicola, Didymella pomorum, Didymosphaeria variabile, Neocosmospora piperis and Neocucurbitaria cava.</title>
        <authorList>
            <person name="Hill R."/>
        </authorList>
    </citation>
    <scope>NUCLEOTIDE SEQUENCE</scope>
    <source>
        <strain evidence="2">IMI 356814</strain>
    </source>
</reference>
<evidence type="ECO:0000313" key="3">
    <source>
        <dbReference type="Proteomes" id="UP001140560"/>
    </source>
</evidence>
<accession>A0A9W9CLZ9</accession>
<sequence>MSPYQQIFSTNAILSVWRSLRTTRDHNDLYLTLQYHADDVRGQNGKQYGKGGAVEGAQEVTDGKTVDVGGKSIGFVVPWRSMQAQRRELREKEKELAEALVVLAGEVAFTDLSPTLQSSLTQNPLIQIRHLAAGLSRQMSKIELQMADNAPFANGKNLYTGGEIAQKFLPTIQTLFEQRPVPQRMIFELLMELKDLVYMGMAGCDKEVLEWEIDGAGTGALEELDDAIVRAVTPLSIMEGGQQPQEKEPGHKRLLKRKPSSMSMKSSSQQQQPPSPLLAAPEDLLYALESLETTALALTHLPIPIQDFSAHAIITLRRLAPRQTLADFSQQKKKRAGRCAEYARCMKWAGTSWRQGGGCRRGCKNEDEDPENLPSWHRSSRWFDEKGSGTVMVGGGRAKARDDSVMDMRVLGA</sequence>
<organism evidence="2 3">
    <name type="scientific">Neocucurbitaria cava</name>
    <dbReference type="NCBI Taxonomy" id="798079"/>
    <lineage>
        <taxon>Eukaryota</taxon>
        <taxon>Fungi</taxon>
        <taxon>Dikarya</taxon>
        <taxon>Ascomycota</taxon>
        <taxon>Pezizomycotina</taxon>
        <taxon>Dothideomycetes</taxon>
        <taxon>Pleosporomycetidae</taxon>
        <taxon>Pleosporales</taxon>
        <taxon>Pleosporineae</taxon>
        <taxon>Cucurbitariaceae</taxon>
        <taxon>Neocucurbitaria</taxon>
    </lineage>
</organism>
<evidence type="ECO:0000256" key="1">
    <source>
        <dbReference type="SAM" id="MobiDB-lite"/>
    </source>
</evidence>
<protein>
    <submittedName>
        <fullName evidence="2">Uncharacterized protein</fullName>
    </submittedName>
</protein>
<feature type="compositionally biased region" description="Low complexity" evidence="1">
    <location>
        <begin position="260"/>
        <end position="272"/>
    </location>
</feature>
<dbReference type="Proteomes" id="UP001140560">
    <property type="component" value="Unassembled WGS sequence"/>
</dbReference>
<dbReference type="AlphaFoldDB" id="A0A9W9CLZ9"/>
<proteinExistence type="predicted"/>
<dbReference type="OrthoDB" id="3886371at2759"/>
<gene>
    <name evidence="2" type="ORF">N0V83_005402</name>
</gene>
<feature type="region of interest" description="Disordered" evidence="1">
    <location>
        <begin position="238"/>
        <end position="276"/>
    </location>
</feature>
<name>A0A9W9CLZ9_9PLEO</name>
<comment type="caution">
    <text evidence="2">The sequence shown here is derived from an EMBL/GenBank/DDBJ whole genome shotgun (WGS) entry which is preliminary data.</text>
</comment>
<dbReference type="EMBL" id="JAPEUY010000009">
    <property type="protein sequence ID" value="KAJ4369640.1"/>
    <property type="molecule type" value="Genomic_DNA"/>
</dbReference>
<keyword evidence="3" id="KW-1185">Reference proteome</keyword>
<evidence type="ECO:0000313" key="2">
    <source>
        <dbReference type="EMBL" id="KAJ4369640.1"/>
    </source>
</evidence>